<reference evidence="2 3" key="1">
    <citation type="journal article" date="2020" name="Elife">
        <title>Loss of centromere function drives karyotype evolution in closely related Malassezia species.</title>
        <authorList>
            <person name="Sankaranarayanan S.R."/>
            <person name="Ianiri G."/>
            <person name="Coelho M.A."/>
            <person name="Reza M.H."/>
            <person name="Thimmappa B.C."/>
            <person name="Ganguly P."/>
            <person name="Vadnala R.N."/>
            <person name="Sun S."/>
            <person name="Siddharthan R."/>
            <person name="Tellgren-Roth C."/>
            <person name="Dawson T.L."/>
            <person name="Heitman J."/>
            <person name="Sanyal K."/>
        </authorList>
    </citation>
    <scope>NUCLEOTIDE SEQUENCE [LARGE SCALE GENOMIC DNA]</scope>
    <source>
        <strain evidence="2">CBS14141</strain>
    </source>
</reference>
<evidence type="ECO:0000256" key="1">
    <source>
        <dbReference type="SAM" id="MobiDB-lite"/>
    </source>
</evidence>
<dbReference type="Pfam" id="PF12722">
    <property type="entry name" value="Hid1"/>
    <property type="match status" value="2"/>
</dbReference>
<name>A0ABY8EUQ2_MALFU</name>
<evidence type="ECO:0000313" key="2">
    <source>
        <dbReference type="EMBL" id="WFD49333.1"/>
    </source>
</evidence>
<dbReference type="Proteomes" id="UP000818624">
    <property type="component" value="Chromosome 4"/>
</dbReference>
<feature type="compositionally biased region" description="Basic and acidic residues" evidence="1">
    <location>
        <begin position="770"/>
        <end position="787"/>
    </location>
</feature>
<evidence type="ECO:0008006" key="4">
    <source>
        <dbReference type="Google" id="ProtNLM"/>
    </source>
</evidence>
<sequence length="1111" mass="119575">MLAYPARLLFGEDTAKHVFKTSKESGIPRLYSERHIAAADHRYWVQFTTVFDSAEDVCATLTVPELRRAADEAPENIVTLVEVLTLHLESLVDDTHFAPVPPYNPGGFSALFASTAPPRPADARNRVREALNCCRVLMRVVPVIYESTPRKREDSDIEDLEQRTLWTPLPRTRFLRNERGRPSPTKEAPEEEADGKASDQFIISDGDEGDLSMQDPLAAAAPGRGADGASEQVMTGHALLNTLLDLLFHSGFTMPWTDEQLNSTTSNDISRVHFTIWESGIGCTVDLQGTTSRHLDHRIEVLRLLVALLSKPIYTAPDEPRAGQQNAREYVACALERPVVLSFLCSLLNTVANYSQGDHWMPLTSAADPQRDALTSLCLQTLCVLLTYEPPDTNGLGGAEQRNLFLFYMTKLYRVSDFAFLATGTAKMFQLAMAHTRGPFELGAASGSLFAKACEEHVSEILVILWLLLRHNAHFRNYIVGNRQLSLDMLSWLLYVALTNKDAPPSLAQAQLALFVLQDLTSDRTFCVHLTSLQSAADLTVPARLLRPSGTVAMDALIEGVFLLLTRSAGLMAPMYTALLLILDNTAPFWRNLSLSSAARLEQMLLQLASPRFLLASEHHPQLIAILLDAFTRMVRDQFTTNANVVYILVRAAPVIERLQAQTFPEALEYVHKQRERARGEAAQADTAKQLPGVPSETAARADARSEAETAPTHSTDSPAGAPAKTEAASKEPDAPVPTASEPLGVDERDAPTSGDAGPLGGDAGPLSTEQHDAPSTDAGAEPHEAPGQKAAAPEATPAQQAAAPEATPAAKADAPEATSAQQAAASETAPAAKADAPEATSAAKADAPEAAPAQPAAAPKEATATAAPGAASAAAAPSTDAGAPPNAALEEIARTVGKNGFVPTTAWFDAWHRALDVRTLRAVLDDLVPRVNAFCAQPEVTNSNNPHDRVLAFLREQKPAEAALQPTELCTSSAYSPSGAPVHVDGTKQHVARKLRIRPRIPVGAPRVRNPTLTQGALYRNPREALRDPLRGAARDDGQPCPGRDGVHHFGAPGAGAHARRRGACGGTVYADRHTRYAAHDATHKTVRPAAERVSRRMRCCRSSVRRAVA</sequence>
<proteinExistence type="predicted"/>
<dbReference type="EMBL" id="CP046237">
    <property type="protein sequence ID" value="WFD49333.1"/>
    <property type="molecule type" value="Genomic_DNA"/>
</dbReference>
<dbReference type="PANTHER" id="PTHR21575:SF12">
    <property type="entry name" value="PROTEIN HID1"/>
    <property type="match status" value="1"/>
</dbReference>
<evidence type="ECO:0000313" key="3">
    <source>
        <dbReference type="Proteomes" id="UP000818624"/>
    </source>
</evidence>
<keyword evidence="3" id="KW-1185">Reference proteome</keyword>
<feature type="region of interest" description="Disordered" evidence="1">
    <location>
        <begin position="678"/>
        <end position="886"/>
    </location>
</feature>
<feature type="region of interest" description="Disordered" evidence="1">
    <location>
        <begin position="171"/>
        <end position="229"/>
    </location>
</feature>
<feature type="compositionally biased region" description="Low complexity" evidence="1">
    <location>
        <begin position="789"/>
        <end position="886"/>
    </location>
</feature>
<dbReference type="PANTHER" id="PTHR21575">
    <property type="entry name" value="PROTEIN HID1"/>
    <property type="match status" value="1"/>
</dbReference>
<accession>A0ABY8EUQ2</accession>
<organism evidence="2 3">
    <name type="scientific">Malassezia furfur</name>
    <name type="common">Pityriasis versicolor infection agent</name>
    <name type="synonym">Pityrosporum furfur</name>
    <dbReference type="NCBI Taxonomy" id="55194"/>
    <lineage>
        <taxon>Eukaryota</taxon>
        <taxon>Fungi</taxon>
        <taxon>Dikarya</taxon>
        <taxon>Basidiomycota</taxon>
        <taxon>Ustilaginomycotina</taxon>
        <taxon>Malasseziomycetes</taxon>
        <taxon>Malasseziales</taxon>
        <taxon>Malasseziaceae</taxon>
        <taxon>Malassezia</taxon>
    </lineage>
</organism>
<protein>
    <recommendedName>
        <fullName evidence="4">Dymeclin</fullName>
    </recommendedName>
</protein>
<gene>
    <name evidence="2" type="ORF">GLX27_004013</name>
</gene>
<dbReference type="InterPro" id="IPR026705">
    <property type="entry name" value="Hid-1/Ecm30"/>
</dbReference>
<feature type="compositionally biased region" description="Low complexity" evidence="1">
    <location>
        <begin position="218"/>
        <end position="229"/>
    </location>
</feature>